<evidence type="ECO:0000313" key="2">
    <source>
        <dbReference type="EMBL" id="RHY57706.1"/>
    </source>
</evidence>
<reference evidence="2 3" key="1">
    <citation type="submission" date="2018-08" db="EMBL/GenBank/DDBJ databases">
        <title>Aphanomyces genome sequencing and annotation.</title>
        <authorList>
            <person name="Minardi D."/>
            <person name="Oidtmann B."/>
            <person name="Van Der Giezen M."/>
            <person name="Studholme D.J."/>
        </authorList>
    </citation>
    <scope>NUCLEOTIDE SEQUENCE [LARGE SCALE GENOMIC DNA]</scope>
    <source>
        <strain evidence="2 3">D2</strain>
    </source>
</reference>
<sequence length="546" mass="60510">MSHLIACHPNYAAVHNDAQRSSTANLPFQTYVSEMSVSLYGWMDLVVAKHLPFSIVEDKTFRRYSNLNPTTAKTLCAAMHKVGKSVEAKIEEVLPARFGVVLDGWSSGGTAYCCVMATFCTDGALHSPMLAFAPMLDEGDLSAHQHVEFLKVMLELYRRDLGSITFVVGNNCSVNQAMARELDVPLVGYASHRLNLAVRKWMERHEHVLHRIQAIMIRARTVKNRAALRALTHLAPRLRNDTRWSSSYEMVHRFFEIKDALAMVPDLRSIFPCPGEVDQMGVLRDSLDVIQSFTLAFQRNDLKLNEVGALMDVLCDKFRSMSHHLGMEAEIVKNPLIESAVDWHIGYLTVLERISLRRFEVATVTGSTDIDTGSSECLAMDILRVKRAKVAAHVVMGYEDLRCVLPTSNIVERMFSKAKLVFAPLRQRMTPESLEITIQCKAITTPYKCTPALHATNALVCERGDLSGKTLETCRSCATGLTSHGRMYPAPVGVAAAVLVVALIACVGLRRHPILGRFYPTNVVVVASLGLLAVVVYQGIVVDVSL</sequence>
<dbReference type="PANTHER" id="PTHR40866:SF1">
    <property type="entry name" value="BED-TYPE DOMAIN-CONTAINING PROTEIN"/>
    <property type="match status" value="1"/>
</dbReference>
<gene>
    <name evidence="2" type="ORF">DYB30_000772</name>
</gene>
<evidence type="ECO:0008006" key="4">
    <source>
        <dbReference type="Google" id="ProtNLM"/>
    </source>
</evidence>
<accession>A0A397D851</accession>
<feature type="transmembrane region" description="Helical" evidence="1">
    <location>
        <begin position="487"/>
        <end position="509"/>
    </location>
</feature>
<comment type="caution">
    <text evidence="2">The sequence shown here is derived from an EMBL/GenBank/DDBJ whole genome shotgun (WGS) entry which is preliminary data.</text>
</comment>
<evidence type="ECO:0000313" key="3">
    <source>
        <dbReference type="Proteomes" id="UP000266643"/>
    </source>
</evidence>
<feature type="transmembrane region" description="Helical" evidence="1">
    <location>
        <begin position="521"/>
        <end position="540"/>
    </location>
</feature>
<dbReference type="VEuPathDB" id="FungiDB:H257_07326"/>
<keyword evidence="1" id="KW-1133">Transmembrane helix</keyword>
<dbReference type="PANTHER" id="PTHR40866">
    <property type="entry name" value="BED-TYPE DOMAIN-CONTAINING PROTEIN"/>
    <property type="match status" value="1"/>
</dbReference>
<name>A0A397D851_APHAT</name>
<dbReference type="SUPFAM" id="SSF53098">
    <property type="entry name" value="Ribonuclease H-like"/>
    <property type="match status" value="1"/>
</dbReference>
<keyword evidence="1" id="KW-0472">Membrane</keyword>
<dbReference type="AlphaFoldDB" id="A0A397D851"/>
<evidence type="ECO:0000256" key="1">
    <source>
        <dbReference type="SAM" id="Phobius"/>
    </source>
</evidence>
<dbReference type="EMBL" id="QUTD01006071">
    <property type="protein sequence ID" value="RHY57706.1"/>
    <property type="molecule type" value="Genomic_DNA"/>
</dbReference>
<dbReference type="Proteomes" id="UP000266643">
    <property type="component" value="Unassembled WGS sequence"/>
</dbReference>
<protein>
    <recommendedName>
        <fullName evidence="4">HAT C-terminal dimerisation domain-containing protein</fullName>
    </recommendedName>
</protein>
<proteinExistence type="predicted"/>
<dbReference type="InterPro" id="IPR012337">
    <property type="entry name" value="RNaseH-like_sf"/>
</dbReference>
<organism evidence="2 3">
    <name type="scientific">Aphanomyces astaci</name>
    <name type="common">Crayfish plague agent</name>
    <dbReference type="NCBI Taxonomy" id="112090"/>
    <lineage>
        <taxon>Eukaryota</taxon>
        <taxon>Sar</taxon>
        <taxon>Stramenopiles</taxon>
        <taxon>Oomycota</taxon>
        <taxon>Saprolegniomycetes</taxon>
        <taxon>Saprolegniales</taxon>
        <taxon>Verrucalvaceae</taxon>
        <taxon>Aphanomyces</taxon>
    </lineage>
</organism>
<keyword evidence="1" id="KW-0812">Transmembrane</keyword>